<dbReference type="Proteomes" id="UP000230605">
    <property type="component" value="Chromosome 3"/>
</dbReference>
<dbReference type="Proteomes" id="UP001302367">
    <property type="component" value="Chromosome 3"/>
</dbReference>
<dbReference type="SUPFAM" id="SSF49777">
    <property type="entry name" value="PEBP-like"/>
    <property type="match status" value="1"/>
</dbReference>
<organism evidence="1 3">
    <name type="scientific">Cercospora beticola</name>
    <name type="common">Sugarbeet leaf spot fungus</name>
    <dbReference type="NCBI Taxonomy" id="122368"/>
    <lineage>
        <taxon>Eukaryota</taxon>
        <taxon>Fungi</taxon>
        <taxon>Dikarya</taxon>
        <taxon>Ascomycota</taxon>
        <taxon>Pezizomycotina</taxon>
        <taxon>Dothideomycetes</taxon>
        <taxon>Dothideomycetidae</taxon>
        <taxon>Mycosphaerellales</taxon>
        <taxon>Mycosphaerellaceae</taxon>
        <taxon>Cercospora</taxon>
    </lineage>
</organism>
<dbReference type="AlphaFoldDB" id="A0A2G5I4E4"/>
<dbReference type="EMBL" id="LKMD01000101">
    <property type="protein sequence ID" value="PIA99675.1"/>
    <property type="molecule type" value="Genomic_DNA"/>
</dbReference>
<evidence type="ECO:0000313" key="3">
    <source>
        <dbReference type="Proteomes" id="UP000230605"/>
    </source>
</evidence>
<dbReference type="Gene3D" id="3.90.280.10">
    <property type="entry name" value="PEBP-like"/>
    <property type="match status" value="1"/>
</dbReference>
<accession>A0A2G5I4E4</accession>
<dbReference type="InterPro" id="IPR035810">
    <property type="entry name" value="PEBP_euk"/>
</dbReference>
<gene>
    <name evidence="1" type="ORF">CB0940_03208</name>
    <name evidence="2" type="ORF">RHO25_005000</name>
</gene>
<sequence length="439" mass="50868">MALERSARPMAQCLRCTRHERLLLPIRSFSTSTPCQDAETEQIKPARELDPLTVSTPRLERKLQREQGKMPIGSRRRRRAIASSANVPFEQLPYQCFQEARKFLQEDRAEKLDMIARYRQRIEKLSNSVPVTETEIAFKEKSLHDMRRKLEATKILADINDPMVKKRFEDGQGDMNKPIYRHLADKKWRSYERDLLIQRIETMYIVPDVLPEIDPIVSTKLTFANPNNPRKIRNVQHGEIVDTRISEHAPVLDIQSFERGEKLVTIAVVNPDVPNVEIDGFDNRCHFLACNVPISPTQTTVDLGKLRSEDQVILPWLPAYSQAGLPYQRMSIVILEQPASTDPTQNFIDSPVKVCKKFDLAEVKSLRDGRFARREDFPLRALRKDLQLKAIGLELFRTVWDEGTAGVMRRAGIVGDDVEFKRKRVEPLPYKRLKEERYR</sequence>
<dbReference type="EMBL" id="CP134186">
    <property type="protein sequence ID" value="WPB00381.1"/>
    <property type="molecule type" value="Genomic_DNA"/>
</dbReference>
<protein>
    <submittedName>
        <fullName evidence="1">54S ribosomal protein L35, mitochondrial</fullName>
    </submittedName>
</protein>
<reference evidence="1 3" key="1">
    <citation type="submission" date="2015-10" db="EMBL/GenBank/DDBJ databases">
        <title>The cercosporin biosynthetic gene cluster was horizontally transferred to several fungal lineages and shown to be expanded in Cercospora beticola based on microsynteny with recipient genomes.</title>
        <authorList>
            <person name="De Jonge R."/>
            <person name="Ebert M.K."/>
            <person name="Suttle J.C."/>
            <person name="Jurick Ii W.M."/>
            <person name="Secor G.A."/>
            <person name="Thomma B.P."/>
            <person name="Van De Peer Y."/>
            <person name="Bolton M.D."/>
        </authorList>
    </citation>
    <scope>NUCLEOTIDE SEQUENCE [LARGE SCALE GENOMIC DNA]</scope>
    <source>
        <strain evidence="1 3">09-40</strain>
    </source>
</reference>
<proteinExistence type="predicted"/>
<dbReference type="GO" id="GO:0005840">
    <property type="term" value="C:ribosome"/>
    <property type="evidence" value="ECO:0007669"/>
    <property type="project" value="UniProtKB-KW"/>
</dbReference>
<evidence type="ECO:0000313" key="4">
    <source>
        <dbReference type="Proteomes" id="UP001302367"/>
    </source>
</evidence>
<dbReference type="Gene3D" id="1.20.58.1180">
    <property type="match status" value="1"/>
</dbReference>
<dbReference type="CDD" id="cd00866">
    <property type="entry name" value="PEBP_euk"/>
    <property type="match status" value="1"/>
</dbReference>
<evidence type="ECO:0000313" key="1">
    <source>
        <dbReference type="EMBL" id="PIA99675.1"/>
    </source>
</evidence>
<keyword evidence="1" id="KW-0689">Ribosomal protein</keyword>
<dbReference type="InterPro" id="IPR036610">
    <property type="entry name" value="PEBP-like_sf"/>
</dbReference>
<dbReference type="OrthoDB" id="2153661at2759"/>
<name>A0A2G5I4E4_CERBT</name>
<keyword evidence="4" id="KW-1185">Reference proteome</keyword>
<keyword evidence="1" id="KW-0687">Ribonucleoprotein</keyword>
<reference evidence="2 4" key="2">
    <citation type="submission" date="2023-09" db="EMBL/GenBank/DDBJ databases">
        <title>Complete-Gapless Cercospora beticola genome.</title>
        <authorList>
            <person name="Wyatt N.A."/>
            <person name="Spanner R.E."/>
            <person name="Bolton M.D."/>
        </authorList>
    </citation>
    <scope>NUCLEOTIDE SEQUENCE [LARGE SCALE GENOMIC DNA]</scope>
    <source>
        <strain evidence="2">Cb09-40</strain>
    </source>
</reference>
<evidence type="ECO:0000313" key="2">
    <source>
        <dbReference type="EMBL" id="WPB00381.1"/>
    </source>
</evidence>